<evidence type="ECO:0000313" key="7">
    <source>
        <dbReference type="EMBL" id="KAK0153412.1"/>
    </source>
</evidence>
<organism evidence="7 8">
    <name type="scientific">Merluccius polli</name>
    <name type="common">Benguela hake</name>
    <name type="synonym">Merluccius cadenati</name>
    <dbReference type="NCBI Taxonomy" id="89951"/>
    <lineage>
        <taxon>Eukaryota</taxon>
        <taxon>Metazoa</taxon>
        <taxon>Chordata</taxon>
        <taxon>Craniata</taxon>
        <taxon>Vertebrata</taxon>
        <taxon>Euteleostomi</taxon>
        <taxon>Actinopterygii</taxon>
        <taxon>Neopterygii</taxon>
        <taxon>Teleostei</taxon>
        <taxon>Neoteleostei</taxon>
        <taxon>Acanthomorphata</taxon>
        <taxon>Zeiogadaria</taxon>
        <taxon>Gadariae</taxon>
        <taxon>Gadiformes</taxon>
        <taxon>Gadoidei</taxon>
        <taxon>Merlucciidae</taxon>
        <taxon>Merluccius</taxon>
    </lineage>
</organism>
<feature type="compositionally biased region" description="Basic and acidic residues" evidence="6">
    <location>
        <begin position="42"/>
        <end position="58"/>
    </location>
</feature>
<evidence type="ECO:0000256" key="3">
    <source>
        <dbReference type="ARBA" id="ARBA00022692"/>
    </source>
</evidence>
<comment type="caution">
    <text evidence="7">The sequence shown here is derived from an EMBL/GenBank/DDBJ whole genome shotgun (WGS) entry which is preliminary data.</text>
</comment>
<dbReference type="InterPro" id="IPR028153">
    <property type="entry name" value="UPF0444"/>
</dbReference>
<dbReference type="GO" id="GO:0016020">
    <property type="term" value="C:membrane"/>
    <property type="evidence" value="ECO:0007669"/>
    <property type="project" value="UniProtKB-SubCell"/>
</dbReference>
<protein>
    <submittedName>
        <fullName evidence="7">Transmembrane protein 263-B</fullName>
    </submittedName>
</protein>
<gene>
    <name evidence="7" type="primary">tmem263-b</name>
    <name evidence="7" type="ORF">N1851_004921</name>
</gene>
<accession>A0AA47PBJ7</accession>
<evidence type="ECO:0000256" key="5">
    <source>
        <dbReference type="ARBA" id="ARBA00023136"/>
    </source>
</evidence>
<keyword evidence="3 7" id="KW-0812">Transmembrane</keyword>
<comment type="subcellular location">
    <subcellularLocation>
        <location evidence="1">Membrane</location>
        <topology evidence="1">Multi-pass membrane protein</topology>
    </subcellularLocation>
</comment>
<keyword evidence="5" id="KW-0472">Membrane</keyword>
<evidence type="ECO:0000256" key="1">
    <source>
        <dbReference type="ARBA" id="ARBA00004141"/>
    </source>
</evidence>
<dbReference type="AlphaFoldDB" id="A0AA47PBJ7"/>
<dbReference type="PANTHER" id="PTHR31443">
    <property type="match status" value="1"/>
</dbReference>
<sequence>MSTVCYYLVPHQVLTEQEIDEEGSSQHHDDVEQQEGEVSPYLREEGPPEDGEKDHPKSEGGVIWRVGGGLFTMTRSVVGATFGGVAWVGSKSLQITKTAVTSVPSAGVGLVKGGVSMVYDLRTGYSKL</sequence>
<name>A0AA47PBJ7_MERPO</name>
<comment type="similarity">
    <text evidence="2">Belongs to the TMEM263 family.</text>
</comment>
<keyword evidence="4" id="KW-1133">Transmembrane helix</keyword>
<dbReference type="Proteomes" id="UP001174136">
    <property type="component" value="Unassembled WGS sequence"/>
</dbReference>
<dbReference type="Pfam" id="PF15475">
    <property type="entry name" value="UPF0444"/>
    <property type="match status" value="1"/>
</dbReference>
<evidence type="ECO:0000256" key="2">
    <source>
        <dbReference type="ARBA" id="ARBA00008411"/>
    </source>
</evidence>
<feature type="region of interest" description="Disordered" evidence="6">
    <location>
        <begin position="19"/>
        <end position="61"/>
    </location>
</feature>
<keyword evidence="8" id="KW-1185">Reference proteome</keyword>
<reference evidence="7" key="1">
    <citation type="journal article" date="2023" name="Front. Mar. Sci.">
        <title>A new Merluccius polli reference genome to investigate the effects of global change in West African waters.</title>
        <authorList>
            <person name="Mateo J.L."/>
            <person name="Blanco-Fernandez C."/>
            <person name="Garcia-Vazquez E."/>
            <person name="Machado-Schiaffino G."/>
        </authorList>
    </citation>
    <scope>NUCLEOTIDE SEQUENCE</scope>
    <source>
        <strain evidence="7">C29</strain>
        <tissue evidence="7">Fin</tissue>
    </source>
</reference>
<proteinExistence type="inferred from homology"/>
<evidence type="ECO:0000256" key="4">
    <source>
        <dbReference type="ARBA" id="ARBA00022989"/>
    </source>
</evidence>
<evidence type="ECO:0000256" key="6">
    <source>
        <dbReference type="SAM" id="MobiDB-lite"/>
    </source>
</evidence>
<dbReference type="EMBL" id="JAOPHQ010000851">
    <property type="protein sequence ID" value="KAK0153412.1"/>
    <property type="molecule type" value="Genomic_DNA"/>
</dbReference>
<evidence type="ECO:0000313" key="8">
    <source>
        <dbReference type="Proteomes" id="UP001174136"/>
    </source>
</evidence>